<proteinExistence type="predicted"/>
<evidence type="ECO:0000313" key="1">
    <source>
        <dbReference type="EMBL" id="KAG1784717.1"/>
    </source>
</evidence>
<dbReference type="GeneID" id="64590044"/>
<accession>A0A9P7A954</accession>
<dbReference type="EMBL" id="JABBWE010000131">
    <property type="protein sequence ID" value="KAG1784717.1"/>
    <property type="molecule type" value="Genomic_DNA"/>
</dbReference>
<keyword evidence="2" id="KW-1185">Reference proteome</keyword>
<dbReference type="OrthoDB" id="4230923at2759"/>
<sequence>RSAEQRKAFALVHMANIQTANDILRDGLCIENKCISVRKDKREPIRCAKFQHFNHIAHNCSAPADICGTCGNQHRTSACNSFCTTCCVNCCSQQHMSWNRSCPEFTKRCKEIDAKYPENHMPYFPTEHAW</sequence>
<feature type="non-terminal residue" evidence="1">
    <location>
        <position position="1"/>
    </location>
</feature>
<dbReference type="Proteomes" id="UP000719766">
    <property type="component" value="Unassembled WGS sequence"/>
</dbReference>
<name>A0A9P7A954_9AGAM</name>
<reference evidence="1" key="1">
    <citation type="journal article" date="2020" name="New Phytol.">
        <title>Comparative genomics reveals dynamic genome evolution in host specialist ectomycorrhizal fungi.</title>
        <authorList>
            <person name="Lofgren L.A."/>
            <person name="Nguyen N.H."/>
            <person name="Vilgalys R."/>
            <person name="Ruytinx J."/>
            <person name="Liao H.L."/>
            <person name="Branco S."/>
            <person name="Kuo A."/>
            <person name="LaButti K."/>
            <person name="Lipzen A."/>
            <person name="Andreopoulos W."/>
            <person name="Pangilinan J."/>
            <person name="Riley R."/>
            <person name="Hundley H."/>
            <person name="Na H."/>
            <person name="Barry K."/>
            <person name="Grigoriev I.V."/>
            <person name="Stajich J.E."/>
            <person name="Kennedy P.G."/>
        </authorList>
    </citation>
    <scope>NUCLEOTIDE SEQUENCE</scope>
    <source>
        <strain evidence="1">S12</strain>
    </source>
</reference>
<organism evidence="1 2">
    <name type="scientific">Suillus plorans</name>
    <dbReference type="NCBI Taxonomy" id="116603"/>
    <lineage>
        <taxon>Eukaryota</taxon>
        <taxon>Fungi</taxon>
        <taxon>Dikarya</taxon>
        <taxon>Basidiomycota</taxon>
        <taxon>Agaricomycotina</taxon>
        <taxon>Agaricomycetes</taxon>
        <taxon>Agaricomycetidae</taxon>
        <taxon>Boletales</taxon>
        <taxon>Suillineae</taxon>
        <taxon>Suillaceae</taxon>
        <taxon>Suillus</taxon>
    </lineage>
</organism>
<protein>
    <submittedName>
        <fullName evidence="1">Uncharacterized protein</fullName>
    </submittedName>
</protein>
<comment type="caution">
    <text evidence="1">The sequence shown here is derived from an EMBL/GenBank/DDBJ whole genome shotgun (WGS) entry which is preliminary data.</text>
</comment>
<feature type="non-terminal residue" evidence="1">
    <location>
        <position position="130"/>
    </location>
</feature>
<dbReference type="AlphaFoldDB" id="A0A9P7A954"/>
<gene>
    <name evidence="1" type="ORF">HD556DRAFT_1196203</name>
</gene>
<dbReference type="RefSeq" id="XP_041152202.1">
    <property type="nucleotide sequence ID" value="XM_041296280.1"/>
</dbReference>
<evidence type="ECO:0000313" key="2">
    <source>
        <dbReference type="Proteomes" id="UP000719766"/>
    </source>
</evidence>